<dbReference type="InterPro" id="IPR038718">
    <property type="entry name" value="SNF2-like_sf"/>
</dbReference>
<dbReference type="Pfam" id="PF07529">
    <property type="entry name" value="HSA"/>
    <property type="match status" value="1"/>
</dbReference>
<dbReference type="InterPro" id="IPR049730">
    <property type="entry name" value="SNF2/RAD54-like_C"/>
</dbReference>
<evidence type="ECO:0000313" key="15">
    <source>
        <dbReference type="EMBL" id="KAG2193406.1"/>
    </source>
</evidence>
<dbReference type="SMART" id="SM00487">
    <property type="entry name" value="DEXDc"/>
    <property type="match status" value="1"/>
</dbReference>
<dbReference type="SUPFAM" id="SSF47370">
    <property type="entry name" value="Bromodomain"/>
    <property type="match status" value="1"/>
</dbReference>
<dbReference type="PROSITE" id="PS51192">
    <property type="entry name" value="HELICASE_ATP_BIND_1"/>
    <property type="match status" value="1"/>
</dbReference>
<dbReference type="GO" id="GO:0006338">
    <property type="term" value="P:chromatin remodeling"/>
    <property type="evidence" value="ECO:0007669"/>
    <property type="project" value="UniProtKB-ARBA"/>
</dbReference>
<dbReference type="PROSITE" id="PS50014">
    <property type="entry name" value="BROMODOMAIN_2"/>
    <property type="match status" value="1"/>
</dbReference>
<dbReference type="InterPro" id="IPR029295">
    <property type="entry name" value="SnAC"/>
</dbReference>
<feature type="domain" description="Helicase C-terminal" evidence="12">
    <location>
        <begin position="782"/>
        <end position="945"/>
    </location>
</feature>
<feature type="domain" description="Helicase ATP-binding" evidence="11">
    <location>
        <begin position="450"/>
        <end position="615"/>
    </location>
</feature>
<dbReference type="SMART" id="SM00951">
    <property type="entry name" value="QLQ"/>
    <property type="match status" value="1"/>
</dbReference>
<dbReference type="Pfam" id="PF08880">
    <property type="entry name" value="QLQ"/>
    <property type="match status" value="1"/>
</dbReference>
<evidence type="ECO:0000256" key="6">
    <source>
        <dbReference type="ARBA" id="ARBA00023117"/>
    </source>
</evidence>
<evidence type="ECO:0000256" key="2">
    <source>
        <dbReference type="ARBA" id="ARBA00022741"/>
    </source>
</evidence>
<feature type="domain" description="QLQ" evidence="14">
    <location>
        <begin position="38"/>
        <end position="73"/>
    </location>
</feature>
<dbReference type="PRINTS" id="PR00503">
    <property type="entry name" value="BROMODOMAIN"/>
</dbReference>
<dbReference type="GO" id="GO:0006355">
    <property type="term" value="P:regulation of DNA-templated transcription"/>
    <property type="evidence" value="ECO:0007669"/>
    <property type="project" value="InterPro"/>
</dbReference>
<dbReference type="SMART" id="SM01314">
    <property type="entry name" value="SnAC"/>
    <property type="match status" value="1"/>
</dbReference>
<dbReference type="Pfam" id="PF00271">
    <property type="entry name" value="Helicase_C"/>
    <property type="match status" value="1"/>
</dbReference>
<keyword evidence="6 9" id="KW-0103">Bromodomain</keyword>
<dbReference type="InterPro" id="IPR014012">
    <property type="entry name" value="HSA_dom"/>
</dbReference>
<dbReference type="Gene3D" id="3.40.50.10810">
    <property type="entry name" value="Tandem AAA-ATPase domain"/>
    <property type="match status" value="1"/>
</dbReference>
<evidence type="ECO:0000313" key="16">
    <source>
        <dbReference type="Proteomes" id="UP000650833"/>
    </source>
</evidence>
<dbReference type="CDD" id="cd18793">
    <property type="entry name" value="SF2_C_SNF"/>
    <property type="match status" value="1"/>
</dbReference>
<keyword evidence="4" id="KW-0067">ATP-binding</keyword>
<dbReference type="Pfam" id="PF14619">
    <property type="entry name" value="SnAC"/>
    <property type="match status" value="1"/>
</dbReference>
<keyword evidence="8" id="KW-0539">Nucleus</keyword>
<evidence type="ECO:0000256" key="1">
    <source>
        <dbReference type="ARBA" id="ARBA00004123"/>
    </source>
</evidence>
<evidence type="ECO:0000256" key="8">
    <source>
        <dbReference type="ARBA" id="ARBA00023242"/>
    </source>
</evidence>
<dbReference type="GO" id="GO:0016787">
    <property type="term" value="F:hydrolase activity"/>
    <property type="evidence" value="ECO:0007669"/>
    <property type="project" value="UniProtKB-KW"/>
</dbReference>
<dbReference type="InterPro" id="IPR036427">
    <property type="entry name" value="Bromodomain-like_sf"/>
</dbReference>
<dbReference type="GO" id="GO:0005634">
    <property type="term" value="C:nucleus"/>
    <property type="evidence" value="ECO:0007669"/>
    <property type="project" value="UniProtKB-SubCell"/>
</dbReference>
<proteinExistence type="predicted"/>
<evidence type="ECO:0000256" key="9">
    <source>
        <dbReference type="PROSITE-ProRule" id="PRU00035"/>
    </source>
</evidence>
<dbReference type="InterPro" id="IPR001650">
    <property type="entry name" value="Helicase_C-like"/>
</dbReference>
<reference evidence="15" key="1">
    <citation type="submission" date="2020-12" db="EMBL/GenBank/DDBJ databases">
        <title>Metabolic potential, ecology and presence of endohyphal bacteria is reflected in genomic diversity of Mucoromycotina.</title>
        <authorList>
            <person name="Muszewska A."/>
            <person name="Okrasinska A."/>
            <person name="Steczkiewicz K."/>
            <person name="Drgas O."/>
            <person name="Orlowska M."/>
            <person name="Perlinska-Lenart U."/>
            <person name="Aleksandrzak-Piekarczyk T."/>
            <person name="Szatraj K."/>
            <person name="Zielenkiewicz U."/>
            <person name="Pilsyk S."/>
            <person name="Malc E."/>
            <person name="Mieczkowski P."/>
            <person name="Kruszewska J.S."/>
            <person name="Biernat P."/>
            <person name="Pawlowska J."/>
        </authorList>
    </citation>
    <scope>NUCLEOTIDE SEQUENCE</scope>
    <source>
        <strain evidence="15">CBS 226.32</strain>
    </source>
</reference>
<comment type="caution">
    <text evidence="15">The sequence shown here is derived from an EMBL/GenBank/DDBJ whole genome shotgun (WGS) entry which is preliminary data.</text>
</comment>
<evidence type="ECO:0000259" key="12">
    <source>
        <dbReference type="PROSITE" id="PS51194"/>
    </source>
</evidence>
<dbReference type="GO" id="GO:0042393">
    <property type="term" value="F:histone binding"/>
    <property type="evidence" value="ECO:0007669"/>
    <property type="project" value="InterPro"/>
</dbReference>
<evidence type="ECO:0000259" key="10">
    <source>
        <dbReference type="PROSITE" id="PS50014"/>
    </source>
</evidence>
<dbReference type="AlphaFoldDB" id="A0A8H7QJ40"/>
<dbReference type="Gene3D" id="3.40.50.300">
    <property type="entry name" value="P-loop containing nucleotide triphosphate hydrolases"/>
    <property type="match status" value="1"/>
</dbReference>
<dbReference type="EMBL" id="JAEPRC010000651">
    <property type="protein sequence ID" value="KAG2193406.1"/>
    <property type="molecule type" value="Genomic_DNA"/>
</dbReference>
<dbReference type="SMART" id="SM00297">
    <property type="entry name" value="BROMO"/>
    <property type="match status" value="1"/>
</dbReference>
<dbReference type="Pfam" id="PF00176">
    <property type="entry name" value="SNF2-rel_dom"/>
    <property type="match status" value="1"/>
</dbReference>
<gene>
    <name evidence="15" type="ORF">INT46_003489</name>
</gene>
<keyword evidence="16" id="KW-1185">Reference proteome</keyword>
<evidence type="ECO:0000256" key="5">
    <source>
        <dbReference type="ARBA" id="ARBA00023015"/>
    </source>
</evidence>
<protein>
    <submittedName>
        <fullName evidence="15">Uncharacterized protein</fullName>
    </submittedName>
</protein>
<dbReference type="GO" id="GO:0005524">
    <property type="term" value="F:ATP binding"/>
    <property type="evidence" value="ECO:0007669"/>
    <property type="project" value="InterPro"/>
</dbReference>
<feature type="domain" description="Bromo" evidence="10">
    <location>
        <begin position="1122"/>
        <end position="1192"/>
    </location>
</feature>
<dbReference type="SUPFAM" id="SSF52540">
    <property type="entry name" value="P-loop containing nucleoside triphosphate hydrolases"/>
    <property type="match status" value="2"/>
</dbReference>
<dbReference type="InterPro" id="IPR014978">
    <property type="entry name" value="Gln-Leu-Gln_QLQ"/>
</dbReference>
<keyword evidence="3" id="KW-0378">Hydrolase</keyword>
<dbReference type="CDD" id="cd17996">
    <property type="entry name" value="DEXHc_SMARCA2_SMARCA4"/>
    <property type="match status" value="1"/>
</dbReference>
<evidence type="ECO:0000256" key="7">
    <source>
        <dbReference type="ARBA" id="ARBA00023163"/>
    </source>
</evidence>
<organism evidence="15 16">
    <name type="scientific">Mucor plumbeus</name>
    <dbReference type="NCBI Taxonomy" id="97098"/>
    <lineage>
        <taxon>Eukaryota</taxon>
        <taxon>Fungi</taxon>
        <taxon>Fungi incertae sedis</taxon>
        <taxon>Mucoromycota</taxon>
        <taxon>Mucoromycotina</taxon>
        <taxon>Mucoromycetes</taxon>
        <taxon>Mucorales</taxon>
        <taxon>Mucorineae</taxon>
        <taxon>Mucoraceae</taxon>
        <taxon>Mucor</taxon>
    </lineage>
</organism>
<keyword evidence="5" id="KW-0805">Transcription regulation</keyword>
<dbReference type="InterPro" id="IPR001487">
    <property type="entry name" value="Bromodomain"/>
</dbReference>
<name>A0A8H7QJ40_9FUNG</name>
<evidence type="ECO:0000259" key="14">
    <source>
        <dbReference type="PROSITE" id="PS51666"/>
    </source>
</evidence>
<dbReference type="Proteomes" id="UP000650833">
    <property type="component" value="Unassembled WGS sequence"/>
</dbReference>
<dbReference type="PROSITE" id="PS51204">
    <property type="entry name" value="HSA"/>
    <property type="match status" value="1"/>
</dbReference>
<keyword evidence="2" id="KW-0547">Nucleotide-binding</keyword>
<dbReference type="OrthoDB" id="5857104at2759"/>
<dbReference type="Pfam" id="PF00439">
    <property type="entry name" value="Bromodomain"/>
    <property type="match status" value="1"/>
</dbReference>
<dbReference type="FunFam" id="3.40.50.10810:FF:000008">
    <property type="entry name" value="Chromatin structure-remodeling complex subunit snf21"/>
    <property type="match status" value="1"/>
</dbReference>
<dbReference type="PANTHER" id="PTHR10799">
    <property type="entry name" value="SNF2/RAD54 HELICASE FAMILY"/>
    <property type="match status" value="1"/>
</dbReference>
<dbReference type="InterPro" id="IPR027417">
    <property type="entry name" value="P-loop_NTPase"/>
</dbReference>
<feature type="domain" description="HSA" evidence="13">
    <location>
        <begin position="272"/>
        <end position="353"/>
    </location>
</feature>
<evidence type="ECO:0000259" key="13">
    <source>
        <dbReference type="PROSITE" id="PS51204"/>
    </source>
</evidence>
<dbReference type="PROSITE" id="PS51666">
    <property type="entry name" value="QLQ"/>
    <property type="match status" value="1"/>
</dbReference>
<evidence type="ECO:0000256" key="3">
    <source>
        <dbReference type="ARBA" id="ARBA00022801"/>
    </source>
</evidence>
<dbReference type="PROSITE" id="PS51194">
    <property type="entry name" value="HELICASE_CTER"/>
    <property type="match status" value="1"/>
</dbReference>
<evidence type="ECO:0000256" key="4">
    <source>
        <dbReference type="ARBA" id="ARBA00022840"/>
    </source>
</evidence>
<dbReference type="Gene3D" id="1.20.920.10">
    <property type="entry name" value="Bromodomain-like"/>
    <property type="match status" value="1"/>
</dbReference>
<keyword evidence="7" id="KW-0804">Transcription</keyword>
<comment type="subcellular location">
    <subcellularLocation>
        <location evidence="1">Nucleus</location>
    </subcellularLocation>
</comment>
<evidence type="ECO:0000259" key="11">
    <source>
        <dbReference type="PROSITE" id="PS51192"/>
    </source>
</evidence>
<dbReference type="SMART" id="SM00490">
    <property type="entry name" value="HELICc"/>
    <property type="match status" value="1"/>
</dbReference>
<sequence length="1233" mass="144198">MSSIPQYHMGEYNTSFVPANIDKIYHKFNIYYNLDHCILLPHQLNALKNQIIANKLLSKGMPIPPQLQQNILAPFNGLLSQYSPPITPTINVKTINLQQQQQYQSYYHPYFQSYQPPISPKISHETATLSSKHPLSTSVPNNYHFELSFPKKAKYNAYIPPSSLLVNPITSHDHKSRQQRLLIPSLLPSSLDPQAIKSQREQRIMARMQYRYQQPNYDLQDHIHTKAINLYYKQSKLRNELLEGVSKSTTLATSTERTSFRRMKKISLRESRHAEAVEQQQRKYRRESIQIAKSSRLTTICEHGSVLMVENKAKKTKLGKLGHAIVNYHQYLKKTEQKRIERIAKERMLALKNDNEEAYIKLLDEAKDTRLTDLLKQTGLFLQSLTKSVIEQQNTNKYVIIDDEEQNYQGSTSADYFRITHKTQEDVCQPSIMMGGRLKDYQVKGLQWMISLYNNNLNGILADEMGLGKTIQTISLVTYLIEKKRQNGPFLIIVPLSTLTNWTMEFDKWAPSVSKIVYKGPPQTRKEFANIVRTGHFQVLLTTFEYIIRDTQVLSGIKWLYLIMDEGHRMKNANSKLTITLRQSYHARYRLILTGTPLQNNLPELWSLLNFILPEIFKSVETFEEWFNIPFSNQGAQDKIDLNEEEQLLVIKRLHKVLRPFLLRRLKSDVESELPEKLERLVKCKLSSLQLKIYQQLKNTSAIYINNNNDNSQVKKIVLKSILILIYMYSYSPIAVKGLNNTIMQLRKICNHPFVFDGVENALNPRGKSNDLLYRCSGKFELLDRMLPKLQKTGHRVLIFFQMTGIMNIMEDYLNWRSYHYLRLDGSTKSDDRSTLLYHFNQPNSPYFIFLLSTRAGGLGLNLQSADTVIIFDSDWNPHQDLQAQDRAHRIGQTKEVRIFRLVTSNSVEERILARTQYKLDIDGKVIQAGKFDNRGTEEDQEALLRILLEDKIDEEYKELVYNEDTSNEELNEMLKRSDKELTVFKMIDIEREKLSGKERLIQEDELPSVFDQPPNTIIDPGLMPFELDRSRKAKENVRYDDGLTDEQFLRAIERGDEIPQIAKKRLLQTIPKSSRKRNRVGSNEALETDTVSKLVRKQLTEIFEACYKEVENLIEFEDDESYRQRCDLFMDLVDKKEYPDYYTLIKNPISMNIIKERIHSFYYDNIQEFKNDFHVMFENARIFNEEGSIVYQDADEMEKILDQQLEKQCPRGILPKYQKKKTTAESDYIEDY</sequence>
<dbReference type="Gene3D" id="1.20.5.170">
    <property type="match status" value="1"/>
</dbReference>
<accession>A0A8H7QJ40</accession>
<dbReference type="InterPro" id="IPR014001">
    <property type="entry name" value="Helicase_ATP-bd"/>
</dbReference>
<dbReference type="InterPro" id="IPR000330">
    <property type="entry name" value="SNF2_N"/>
</dbReference>